<feature type="transmembrane region" description="Helical" evidence="6">
    <location>
        <begin position="12"/>
        <end position="40"/>
    </location>
</feature>
<proteinExistence type="predicted"/>
<evidence type="ECO:0000256" key="4">
    <source>
        <dbReference type="ARBA" id="ARBA00022989"/>
    </source>
</evidence>
<feature type="transmembrane region" description="Helical" evidence="6">
    <location>
        <begin position="289"/>
        <end position="309"/>
    </location>
</feature>
<feature type="transmembrane region" description="Helical" evidence="6">
    <location>
        <begin position="365"/>
        <end position="393"/>
    </location>
</feature>
<dbReference type="GO" id="GO:0005886">
    <property type="term" value="C:plasma membrane"/>
    <property type="evidence" value="ECO:0007669"/>
    <property type="project" value="UniProtKB-SubCell"/>
</dbReference>
<dbReference type="Gene3D" id="1.20.1740.10">
    <property type="entry name" value="Amino acid/polyamine transporter I"/>
    <property type="match status" value="1"/>
</dbReference>
<feature type="transmembrane region" description="Helical" evidence="6">
    <location>
        <begin position="438"/>
        <end position="460"/>
    </location>
</feature>
<evidence type="ECO:0000256" key="6">
    <source>
        <dbReference type="SAM" id="Phobius"/>
    </source>
</evidence>
<dbReference type="InterPro" id="IPR002293">
    <property type="entry name" value="AA/rel_permease1"/>
</dbReference>
<keyword evidence="3 6" id="KW-0812">Transmembrane</keyword>
<feature type="transmembrane region" description="Helical" evidence="6">
    <location>
        <begin position="337"/>
        <end position="359"/>
    </location>
</feature>
<organism evidence="7">
    <name type="scientific">Pseudomonas sp. KIE171</name>
    <dbReference type="NCBI Taxonomy" id="159091"/>
    <lineage>
        <taxon>Bacteria</taxon>
        <taxon>Pseudomonadati</taxon>
        <taxon>Pseudomonadota</taxon>
        <taxon>Gammaproteobacteria</taxon>
        <taxon>Pseudomonadales</taxon>
        <taxon>Pseudomonadaceae</taxon>
        <taxon>Pseudomonas</taxon>
    </lineage>
</organism>
<gene>
    <name evidence="7" type="primary">ipuG</name>
</gene>
<dbReference type="InterPro" id="IPR050367">
    <property type="entry name" value="APC_superfamily"/>
</dbReference>
<feature type="transmembrane region" description="Helical" evidence="6">
    <location>
        <begin position="160"/>
        <end position="180"/>
    </location>
</feature>
<feature type="transmembrane region" description="Helical" evidence="6">
    <location>
        <begin position="192"/>
        <end position="214"/>
    </location>
</feature>
<accession>Q936S6</accession>
<comment type="subcellular location">
    <subcellularLocation>
        <location evidence="1">Cell membrane</location>
        <topology evidence="1">Multi-pass membrane protein</topology>
    </subcellularLocation>
</comment>
<reference evidence="7" key="1">
    <citation type="journal article" date="2002" name="Appl. Environ. Microbiol.">
        <title>Transformation of isopropylamine to L-alaninol by Pseudomonas sp. strain KIE171 involves N-glutamylated intermediates.</title>
        <authorList>
            <person name="de Azevedo Waesch S.I."/>
            <person name="van der Ploeg J.R."/>
            <person name="Maire T."/>
            <person name="Lebreton A."/>
            <person name="Kiener A."/>
            <person name="Leisinger T."/>
        </authorList>
    </citation>
    <scope>NUCLEOTIDE SEQUENCE</scope>
    <source>
        <strain evidence="7">KIE171</strain>
    </source>
</reference>
<dbReference type="GO" id="GO:0022857">
    <property type="term" value="F:transmembrane transporter activity"/>
    <property type="evidence" value="ECO:0007669"/>
    <property type="project" value="InterPro"/>
</dbReference>
<feature type="transmembrane region" description="Helical" evidence="6">
    <location>
        <begin position="52"/>
        <end position="69"/>
    </location>
</feature>
<keyword evidence="5 6" id="KW-0472">Membrane</keyword>
<dbReference type="PANTHER" id="PTHR42770:SF16">
    <property type="entry name" value="AMINO ACID PERMEASE"/>
    <property type="match status" value="1"/>
</dbReference>
<name>Q936S6_9PSED</name>
<keyword evidence="4 6" id="KW-1133">Transmembrane helix</keyword>
<evidence type="ECO:0000256" key="3">
    <source>
        <dbReference type="ARBA" id="ARBA00022692"/>
    </source>
</evidence>
<sequence length="476" mass="49930">MTSTVSAQLKGNLGPIGIALMVVATAAPLTVMVGVSPMIIGLGNGVAAPMDAVFVGIVMLLFSVGFVSMSKYIENAGAFYAYILKGMGRVVGLGAASLAVMSYTLILIALEAYIGVVLSGTLSSLAGISLPWWLYTIGIVAFVGFLGYRNVELSAKVLGVALVLEIGVILILDLSVIGSVGASGMGTKPFEISAFLSGSPGLGILFAIFGFIGFESTVVYREEARNPERSIPTATYIAVIFITLLYFISLWCVVVGVGVDDVVGVSTKNAEGMYLDLVAKYLGHVMHDLAQVLLITSLFAVVISIHNIVARYKYVLGSCGVLMAQLAKVHATHSSPYVASAVQTFVSVSLLLAAAIMGFDPVTQIYAWGAAAGTLGYMIIVALACFSIICFFARRSESVHAWNTKIAPALALVGLVGFLYIAFNNLSALTGSEGYNKVNVTIVVLLIVAFLVGSGGAVIMKMKAPRRFASILNHMS</sequence>
<feature type="transmembrane region" description="Helical" evidence="6">
    <location>
        <begin position="405"/>
        <end position="423"/>
    </location>
</feature>
<evidence type="ECO:0000256" key="5">
    <source>
        <dbReference type="ARBA" id="ARBA00023136"/>
    </source>
</evidence>
<evidence type="ECO:0000256" key="1">
    <source>
        <dbReference type="ARBA" id="ARBA00004651"/>
    </source>
</evidence>
<keyword evidence="2" id="KW-1003">Cell membrane</keyword>
<evidence type="ECO:0000256" key="2">
    <source>
        <dbReference type="ARBA" id="ARBA00022475"/>
    </source>
</evidence>
<dbReference type="PIRSF" id="PIRSF006060">
    <property type="entry name" value="AA_transporter"/>
    <property type="match status" value="1"/>
</dbReference>
<evidence type="ECO:0000313" key="7">
    <source>
        <dbReference type="EMBL" id="CAC81339.1"/>
    </source>
</evidence>
<protein>
    <submittedName>
        <fullName evidence="7">Putative permease</fullName>
    </submittedName>
</protein>
<dbReference type="AlphaFoldDB" id="Q936S6"/>
<dbReference type="EMBL" id="AJ311159">
    <property type="protein sequence ID" value="CAC81339.1"/>
    <property type="molecule type" value="Genomic_DNA"/>
</dbReference>
<dbReference type="Pfam" id="PF13520">
    <property type="entry name" value="AA_permease_2"/>
    <property type="match status" value="1"/>
</dbReference>
<feature type="transmembrane region" description="Helical" evidence="6">
    <location>
        <begin position="235"/>
        <end position="259"/>
    </location>
</feature>
<feature type="transmembrane region" description="Helical" evidence="6">
    <location>
        <begin position="90"/>
        <end position="110"/>
    </location>
</feature>
<feature type="transmembrane region" description="Helical" evidence="6">
    <location>
        <begin position="130"/>
        <end position="148"/>
    </location>
</feature>
<dbReference type="PANTHER" id="PTHR42770">
    <property type="entry name" value="AMINO ACID TRANSPORTER-RELATED"/>
    <property type="match status" value="1"/>
</dbReference>